<dbReference type="CDD" id="cd00685">
    <property type="entry name" value="Trans_IPPS_HT"/>
    <property type="match status" value="1"/>
</dbReference>
<evidence type="ECO:0000313" key="5">
    <source>
        <dbReference type="Proteomes" id="UP001589693"/>
    </source>
</evidence>
<name>A0ABV5ZYH9_9PSEU</name>
<evidence type="ECO:0000256" key="1">
    <source>
        <dbReference type="ARBA" id="ARBA00022723"/>
    </source>
</evidence>
<dbReference type="Pfam" id="PF00348">
    <property type="entry name" value="polyprenyl_synt"/>
    <property type="match status" value="1"/>
</dbReference>
<accession>A0ABV5ZYH9</accession>
<dbReference type="PROSITE" id="PS00723">
    <property type="entry name" value="POLYPRENYL_SYNTHASE_1"/>
    <property type="match status" value="1"/>
</dbReference>
<comment type="caution">
    <text evidence="4">The sequence shown here is derived from an EMBL/GenBank/DDBJ whole genome shotgun (WGS) entry which is preliminary data.</text>
</comment>
<gene>
    <name evidence="4" type="ORF">ACFFQA_18670</name>
</gene>
<reference evidence="4 5" key="1">
    <citation type="submission" date="2024-09" db="EMBL/GenBank/DDBJ databases">
        <authorList>
            <person name="Sun Q."/>
            <person name="Mori K."/>
        </authorList>
    </citation>
    <scope>NUCLEOTIDE SEQUENCE [LARGE SCALE GENOMIC DNA]</scope>
    <source>
        <strain evidence="4 5">TBRC 7907</strain>
    </source>
</reference>
<dbReference type="EMBL" id="JBHLZU010000016">
    <property type="protein sequence ID" value="MFB9905963.1"/>
    <property type="molecule type" value="Genomic_DNA"/>
</dbReference>
<dbReference type="SFLD" id="SFLDG01017">
    <property type="entry name" value="Polyprenyl_Transferase_Like"/>
    <property type="match status" value="1"/>
</dbReference>
<dbReference type="Gene3D" id="1.10.600.10">
    <property type="entry name" value="Farnesyl Diphosphate Synthase"/>
    <property type="match status" value="1"/>
</dbReference>
<comment type="similarity">
    <text evidence="3">Belongs to the FPP/GGPP synthase family.</text>
</comment>
<organism evidence="4 5">
    <name type="scientific">Allokutzneria oryzae</name>
    <dbReference type="NCBI Taxonomy" id="1378989"/>
    <lineage>
        <taxon>Bacteria</taxon>
        <taxon>Bacillati</taxon>
        <taxon>Actinomycetota</taxon>
        <taxon>Actinomycetes</taxon>
        <taxon>Pseudonocardiales</taxon>
        <taxon>Pseudonocardiaceae</taxon>
        <taxon>Allokutzneria</taxon>
    </lineage>
</organism>
<dbReference type="PANTHER" id="PTHR12001:SF71">
    <property type="entry name" value="(2E,6E)-FARNESYL DIPHOSPHATE SYNTHASE"/>
    <property type="match status" value="1"/>
</dbReference>
<dbReference type="SFLD" id="SFLDS00005">
    <property type="entry name" value="Isoprenoid_Synthase_Type_I"/>
    <property type="match status" value="1"/>
</dbReference>
<keyword evidence="1" id="KW-0479">Metal-binding</keyword>
<dbReference type="PROSITE" id="PS00444">
    <property type="entry name" value="POLYPRENYL_SYNTHASE_2"/>
    <property type="match status" value="1"/>
</dbReference>
<dbReference type="RefSeq" id="WP_377853473.1">
    <property type="nucleotide sequence ID" value="NZ_JBHLZU010000016.1"/>
</dbReference>
<dbReference type="PANTHER" id="PTHR12001">
    <property type="entry name" value="GERANYLGERANYL PYROPHOSPHATE SYNTHASE"/>
    <property type="match status" value="1"/>
</dbReference>
<proteinExistence type="inferred from homology"/>
<dbReference type="InterPro" id="IPR000092">
    <property type="entry name" value="Polyprenyl_synt"/>
</dbReference>
<keyword evidence="2" id="KW-0460">Magnesium</keyword>
<dbReference type="SUPFAM" id="SSF48576">
    <property type="entry name" value="Terpenoid synthases"/>
    <property type="match status" value="1"/>
</dbReference>
<keyword evidence="3" id="KW-0808">Transferase</keyword>
<dbReference type="InterPro" id="IPR008949">
    <property type="entry name" value="Isoprenoid_synthase_dom_sf"/>
</dbReference>
<evidence type="ECO:0000313" key="4">
    <source>
        <dbReference type="EMBL" id="MFB9905963.1"/>
    </source>
</evidence>
<protein>
    <submittedName>
        <fullName evidence="4">Polyprenyl synthetase family protein</fullName>
    </submittedName>
</protein>
<evidence type="ECO:0000256" key="2">
    <source>
        <dbReference type="ARBA" id="ARBA00022842"/>
    </source>
</evidence>
<evidence type="ECO:0000256" key="3">
    <source>
        <dbReference type="RuleBase" id="RU004466"/>
    </source>
</evidence>
<dbReference type="InterPro" id="IPR033749">
    <property type="entry name" value="Polyprenyl_synt_CS"/>
</dbReference>
<sequence>MTTTLDVLHRSRRTVRSALLDALGRLDRDIRPVAAYHFGFTGLHGGPPSDEGKAVRPGLAMASAAAAGAPDGAGLPGAVAVELVHSFSLVHDDLMDGDRTRRHRPTVWSVWGPATAILVGDALLALAQEILTEAGTPQAARAGTLLAATTRQLVRGQMLDLEFERRDDVTPAECLDMCAAKTGALLSTSAAIGAVLSDAPGPVVTALAEYGAQLGLAYQLVDDLLGIWGDPATTGKPVFSDLRSRKKSLPVCHAVNSGTPAGNALADWLADARDTGVDGLRRGAALVAAAGGRDWAAAEARRRVAAAEQALRTAAIPAAPRAELIDIARFVVDREH</sequence>
<dbReference type="Proteomes" id="UP001589693">
    <property type="component" value="Unassembled WGS sequence"/>
</dbReference>
<keyword evidence="5" id="KW-1185">Reference proteome</keyword>